<dbReference type="Proteomes" id="UP000011571">
    <property type="component" value="Unassembled WGS sequence"/>
</dbReference>
<name>M0GVQ3_HALGM</name>
<dbReference type="EMBL" id="AOLJ01000027">
    <property type="protein sequence ID" value="ELZ76326.1"/>
    <property type="molecule type" value="Genomic_DNA"/>
</dbReference>
<accession>M0GVQ3</accession>
<comment type="caution">
    <text evidence="1">The sequence shown here is derived from an EMBL/GenBank/DDBJ whole genome shotgun (WGS) entry which is preliminary data.</text>
</comment>
<gene>
    <name evidence="1" type="ORF">C454_18554</name>
</gene>
<keyword evidence="2" id="KW-1185">Reference proteome</keyword>
<evidence type="ECO:0000313" key="2">
    <source>
        <dbReference type="Proteomes" id="UP000011571"/>
    </source>
</evidence>
<dbReference type="AlphaFoldDB" id="M0GVQ3"/>
<reference evidence="1 2" key="1">
    <citation type="journal article" date="2014" name="PLoS Genet.">
        <title>Phylogenetically driven sequencing of extremely halophilic archaea reveals strategies for static and dynamic osmo-response.</title>
        <authorList>
            <person name="Becker E.A."/>
            <person name="Seitzer P.M."/>
            <person name="Tritt A."/>
            <person name="Larsen D."/>
            <person name="Krusor M."/>
            <person name="Yao A.I."/>
            <person name="Wu D."/>
            <person name="Madern D."/>
            <person name="Eisen J.A."/>
            <person name="Darling A.E."/>
            <person name="Facciotti M.T."/>
        </authorList>
    </citation>
    <scope>NUCLEOTIDE SEQUENCE [LARGE SCALE GENOMIC DNA]</scope>
    <source>
        <strain evidence="2">ATCC 33959 / DSM 4427 / JCM 8863 / NBRC 102184 / NCIMB 2188 / Ma 2.38</strain>
    </source>
</reference>
<proteinExistence type="predicted"/>
<protein>
    <submittedName>
        <fullName evidence="1">Uncharacterized protein</fullName>
    </submittedName>
</protein>
<organism evidence="1 2">
    <name type="scientific">Haloferax gibbonsii (strain ATCC 33959 / DSM 4427 / JCM 8863 / NBRC 102184 / NCIMB 2188 / Ma 2.38)</name>
    <dbReference type="NCBI Taxonomy" id="1227459"/>
    <lineage>
        <taxon>Archaea</taxon>
        <taxon>Methanobacteriati</taxon>
        <taxon>Methanobacteriota</taxon>
        <taxon>Stenosarchaea group</taxon>
        <taxon>Halobacteria</taxon>
        <taxon>Halobacteriales</taxon>
        <taxon>Haloferacaceae</taxon>
        <taxon>Haloferax</taxon>
    </lineage>
</organism>
<evidence type="ECO:0000313" key="1">
    <source>
        <dbReference type="EMBL" id="ELZ76326.1"/>
    </source>
</evidence>
<sequence length="73" mass="8141">MASNQRLARPCLAVDHDIVRRVILNDRPKFSSDVLDFLIPADDSGTFRDVTNLQEFLASENVDPVGIVSIDIE</sequence>